<feature type="region of interest" description="Disordered" evidence="1">
    <location>
        <begin position="1"/>
        <end position="66"/>
    </location>
</feature>
<evidence type="ECO:0000256" key="1">
    <source>
        <dbReference type="SAM" id="MobiDB-lite"/>
    </source>
</evidence>
<proteinExistence type="predicted"/>
<sequence>MAPASGDPSAWRRAAGDRTRYRPTLLDDGVTLPRTTIHQGDRPTAQAPQPPKYTRPQPGSDASPSS</sequence>
<dbReference type="Proteomes" id="UP001501455">
    <property type="component" value="Unassembled WGS sequence"/>
</dbReference>
<dbReference type="EMBL" id="BAAAXF010000018">
    <property type="protein sequence ID" value="GAA3495398.1"/>
    <property type="molecule type" value="Genomic_DNA"/>
</dbReference>
<accession>A0ABP6TKY6</accession>
<keyword evidence="3" id="KW-1185">Reference proteome</keyword>
<evidence type="ECO:0000313" key="3">
    <source>
        <dbReference type="Proteomes" id="UP001501455"/>
    </source>
</evidence>
<gene>
    <name evidence="2" type="ORF">GCM10019016_024980</name>
</gene>
<protein>
    <submittedName>
        <fullName evidence="2">Uncharacterized protein</fullName>
    </submittedName>
</protein>
<reference evidence="3" key="1">
    <citation type="journal article" date="2019" name="Int. J. Syst. Evol. Microbiol.">
        <title>The Global Catalogue of Microorganisms (GCM) 10K type strain sequencing project: providing services to taxonomists for standard genome sequencing and annotation.</title>
        <authorList>
            <consortium name="The Broad Institute Genomics Platform"/>
            <consortium name="The Broad Institute Genome Sequencing Center for Infectious Disease"/>
            <person name="Wu L."/>
            <person name="Ma J."/>
        </authorList>
    </citation>
    <scope>NUCLEOTIDE SEQUENCE [LARGE SCALE GENOMIC DNA]</scope>
    <source>
        <strain evidence="3">JCM 4816</strain>
    </source>
</reference>
<evidence type="ECO:0000313" key="2">
    <source>
        <dbReference type="EMBL" id="GAA3495398.1"/>
    </source>
</evidence>
<comment type="caution">
    <text evidence="2">The sequence shown here is derived from an EMBL/GenBank/DDBJ whole genome shotgun (WGS) entry which is preliminary data.</text>
</comment>
<organism evidence="2 3">
    <name type="scientific">Streptomyces prasinosporus</name>
    <dbReference type="NCBI Taxonomy" id="68256"/>
    <lineage>
        <taxon>Bacteria</taxon>
        <taxon>Bacillati</taxon>
        <taxon>Actinomycetota</taxon>
        <taxon>Actinomycetes</taxon>
        <taxon>Kitasatosporales</taxon>
        <taxon>Streptomycetaceae</taxon>
        <taxon>Streptomyces</taxon>
        <taxon>Streptomyces albogriseolus group</taxon>
    </lineage>
</organism>
<name>A0ABP6TKY6_9ACTN</name>